<organism evidence="2">
    <name type="scientific">Streptomyces sp. R08</name>
    <dbReference type="NCBI Taxonomy" id="3238624"/>
    <lineage>
        <taxon>Bacteria</taxon>
        <taxon>Bacillati</taxon>
        <taxon>Actinomycetota</taxon>
        <taxon>Actinomycetes</taxon>
        <taxon>Kitasatosporales</taxon>
        <taxon>Streptomycetaceae</taxon>
        <taxon>Streptomyces</taxon>
    </lineage>
</organism>
<name>A0AB39ML61_9ACTN</name>
<protein>
    <submittedName>
        <fullName evidence="2">Uncharacterized protein</fullName>
    </submittedName>
</protein>
<dbReference type="AlphaFoldDB" id="A0AB39ML61"/>
<reference evidence="2" key="1">
    <citation type="submission" date="2024-07" db="EMBL/GenBank/DDBJ databases">
        <authorList>
            <person name="Yu S.T."/>
        </authorList>
    </citation>
    <scope>NUCLEOTIDE SEQUENCE</scope>
    <source>
        <strain evidence="2">R08</strain>
    </source>
</reference>
<proteinExistence type="predicted"/>
<sequence length="59" mass="6463">MTARTTKKEDLYLPPETGWAKARRRGGKAVRTCVPPIDDSSVTPPPQTLIEGNIVRGDD</sequence>
<evidence type="ECO:0000313" key="2">
    <source>
        <dbReference type="EMBL" id="XDQ07096.1"/>
    </source>
</evidence>
<evidence type="ECO:0000256" key="1">
    <source>
        <dbReference type="SAM" id="MobiDB-lite"/>
    </source>
</evidence>
<dbReference type="EMBL" id="CP163431">
    <property type="protein sequence ID" value="XDQ07096.1"/>
    <property type="molecule type" value="Genomic_DNA"/>
</dbReference>
<gene>
    <name evidence="2" type="ORF">AB5J58_45975</name>
</gene>
<accession>A0AB39ML61</accession>
<feature type="region of interest" description="Disordered" evidence="1">
    <location>
        <begin position="34"/>
        <end position="59"/>
    </location>
</feature>
<dbReference type="RefSeq" id="WP_369191922.1">
    <property type="nucleotide sequence ID" value="NZ_CP163431.1"/>
</dbReference>